<reference evidence="15" key="2">
    <citation type="submission" date="2023-04" db="EMBL/GenBank/DDBJ databases">
        <title>Paracnuella aquatica gen. nov., sp. nov., a member of the family Chitinophagaceae isolated from a hot spring.</title>
        <authorList>
            <person name="Wang C."/>
        </authorList>
    </citation>
    <scope>NUCLEOTIDE SEQUENCE</scope>
    <source>
        <strain evidence="15">LB-8</strain>
    </source>
</reference>
<evidence type="ECO:0000256" key="5">
    <source>
        <dbReference type="ARBA" id="ARBA00011245"/>
    </source>
</evidence>
<keyword evidence="8" id="KW-0808">Transferase</keyword>
<comment type="subunit">
    <text evidence="5">Monomer.</text>
</comment>
<comment type="similarity">
    <text evidence="4">Belongs to the HMBS family.</text>
</comment>
<comment type="caution">
    <text evidence="15">The sequence shown here is derived from an EMBL/GenBank/DDBJ whole genome shotgun (WGS) entry which is preliminary data.</text>
</comment>
<dbReference type="PROSITE" id="PS00533">
    <property type="entry name" value="PORPHOBILINOGEN_DEAM"/>
    <property type="match status" value="1"/>
</dbReference>
<feature type="domain" description="Porphobilinogen deaminase N-terminal" evidence="13">
    <location>
        <begin position="4"/>
        <end position="227"/>
    </location>
</feature>
<keyword evidence="9" id="KW-0627">Porphyrin biosynthesis</keyword>
<dbReference type="Gene3D" id="3.30.160.40">
    <property type="entry name" value="Porphobilinogen deaminase, C-terminal domain"/>
    <property type="match status" value="1"/>
</dbReference>
<dbReference type="InterPro" id="IPR022419">
    <property type="entry name" value="Porphobilin_deaminase_cofac_BS"/>
</dbReference>
<evidence type="ECO:0000313" key="15">
    <source>
        <dbReference type="EMBL" id="MCU7547654.1"/>
    </source>
</evidence>
<dbReference type="Pfam" id="PF01379">
    <property type="entry name" value="Porphobil_deam"/>
    <property type="match status" value="1"/>
</dbReference>
<dbReference type="EC" id="2.5.1.61" evidence="6"/>
<sequence length="329" mass="35780">MKILRIGTRESQLAVWQATLVQTLLKNAGVSSELVFIKSEGDIDTVTPLYELGVQGVFTKTLDAALLNDRVDIAVHSMKDVPTQLAKGIRQASVLKRASYKDIFVYKDPADLERLGYANGKWSMMNSASPTNSALTSDDLPFTIGTSSIRRIAQWLNRYPGHRIENLRGNVNTRLRKVAESNWNGAVFAAAGVERIELRPQNSVDLDWMLPAPAQGAIMVVCREDDSFSFEACQPFNDEATALCAKIERDFLRTLMGGCSTPISALATTSNGSVTFKGNIISPDGKQKVEIEKACATSDAGTLGILAANELLSEPSGAKIVQDIRNAKK</sequence>
<dbReference type="GO" id="GO:0005737">
    <property type="term" value="C:cytoplasm"/>
    <property type="evidence" value="ECO:0007669"/>
    <property type="project" value="TreeGrafter"/>
</dbReference>
<comment type="catalytic activity">
    <reaction evidence="12">
        <text>4 porphobilinogen + H2O = hydroxymethylbilane + 4 NH4(+)</text>
        <dbReference type="Rhea" id="RHEA:13185"/>
        <dbReference type="ChEBI" id="CHEBI:15377"/>
        <dbReference type="ChEBI" id="CHEBI:28938"/>
        <dbReference type="ChEBI" id="CHEBI:57845"/>
        <dbReference type="ChEBI" id="CHEBI:58126"/>
        <dbReference type="EC" id="2.5.1.61"/>
    </reaction>
</comment>
<dbReference type="Pfam" id="PF03900">
    <property type="entry name" value="Porphobil_deamC"/>
    <property type="match status" value="1"/>
</dbReference>
<name>A0A9X2XRT3_9BACT</name>
<dbReference type="InterPro" id="IPR022418">
    <property type="entry name" value="Porphobilinogen_deaminase_C"/>
</dbReference>
<dbReference type="InterPro" id="IPR022417">
    <property type="entry name" value="Porphobilin_deaminase_N"/>
</dbReference>
<evidence type="ECO:0000256" key="8">
    <source>
        <dbReference type="ARBA" id="ARBA00022679"/>
    </source>
</evidence>
<dbReference type="InterPro" id="IPR000860">
    <property type="entry name" value="HemC"/>
</dbReference>
<evidence type="ECO:0000313" key="16">
    <source>
        <dbReference type="Proteomes" id="UP001155483"/>
    </source>
</evidence>
<evidence type="ECO:0000256" key="1">
    <source>
        <dbReference type="ARBA" id="ARBA00001916"/>
    </source>
</evidence>
<dbReference type="EMBL" id="JAOTIF010000001">
    <property type="protein sequence ID" value="MCU7547654.1"/>
    <property type="molecule type" value="Genomic_DNA"/>
</dbReference>
<dbReference type="RefSeq" id="WP_279295100.1">
    <property type="nucleotide sequence ID" value="NZ_JAOTIF010000001.1"/>
</dbReference>
<accession>A0A9X2XRT3</accession>
<dbReference type="InterPro" id="IPR036803">
    <property type="entry name" value="Porphobilinogen_deaminase_C_sf"/>
</dbReference>
<gene>
    <name evidence="15" type="ORF">OCK74_00950</name>
</gene>
<dbReference type="AlphaFoldDB" id="A0A9X2XRT3"/>
<dbReference type="PRINTS" id="PR00151">
    <property type="entry name" value="PORPHBDMNASE"/>
</dbReference>
<evidence type="ECO:0000256" key="3">
    <source>
        <dbReference type="ARBA" id="ARBA00004735"/>
    </source>
</evidence>
<dbReference type="PIRSF" id="PIRSF001438">
    <property type="entry name" value="4pyrrol_synth_OHMeBilane_synth"/>
    <property type="match status" value="1"/>
</dbReference>
<dbReference type="GO" id="GO:0004418">
    <property type="term" value="F:hydroxymethylbilane synthase activity"/>
    <property type="evidence" value="ECO:0007669"/>
    <property type="project" value="UniProtKB-EC"/>
</dbReference>
<evidence type="ECO:0000256" key="2">
    <source>
        <dbReference type="ARBA" id="ARBA00002869"/>
    </source>
</evidence>
<evidence type="ECO:0000256" key="12">
    <source>
        <dbReference type="ARBA" id="ARBA00048169"/>
    </source>
</evidence>
<protein>
    <recommendedName>
        <fullName evidence="7">Porphobilinogen deaminase</fullName>
        <ecNumber evidence="6">2.5.1.61</ecNumber>
    </recommendedName>
    <alternativeName>
        <fullName evidence="11">Hydroxymethylbilane synthase</fullName>
    </alternativeName>
    <alternativeName>
        <fullName evidence="10">Pre-uroporphyrinogen synthase</fullName>
    </alternativeName>
</protein>
<evidence type="ECO:0000256" key="10">
    <source>
        <dbReference type="ARBA" id="ARBA00030685"/>
    </source>
</evidence>
<comment type="cofactor">
    <cofactor evidence="1">
        <name>dipyrromethane</name>
        <dbReference type="ChEBI" id="CHEBI:60342"/>
    </cofactor>
</comment>
<comment type="pathway">
    <text evidence="3">Porphyrin-containing compound metabolism; protoporphyrin-IX biosynthesis; coproporphyrinogen-III from 5-aminolevulinate: step 2/4.</text>
</comment>
<evidence type="ECO:0000256" key="9">
    <source>
        <dbReference type="ARBA" id="ARBA00023244"/>
    </source>
</evidence>
<evidence type="ECO:0000256" key="4">
    <source>
        <dbReference type="ARBA" id="ARBA00005638"/>
    </source>
</evidence>
<evidence type="ECO:0000256" key="11">
    <source>
        <dbReference type="ARBA" id="ARBA00033064"/>
    </source>
</evidence>
<dbReference type="GO" id="GO:0006783">
    <property type="term" value="P:heme biosynthetic process"/>
    <property type="evidence" value="ECO:0007669"/>
    <property type="project" value="TreeGrafter"/>
</dbReference>
<proteinExistence type="inferred from homology"/>
<evidence type="ECO:0000259" key="14">
    <source>
        <dbReference type="Pfam" id="PF03900"/>
    </source>
</evidence>
<evidence type="ECO:0000256" key="7">
    <source>
        <dbReference type="ARBA" id="ARBA00016519"/>
    </source>
</evidence>
<dbReference type="SUPFAM" id="SSF53850">
    <property type="entry name" value="Periplasmic binding protein-like II"/>
    <property type="match status" value="1"/>
</dbReference>
<dbReference type="SUPFAM" id="SSF54782">
    <property type="entry name" value="Porphobilinogen deaminase (hydroxymethylbilane synthase), C-terminal domain"/>
    <property type="match status" value="1"/>
</dbReference>
<keyword evidence="16" id="KW-1185">Reference proteome</keyword>
<evidence type="ECO:0000259" key="13">
    <source>
        <dbReference type="Pfam" id="PF01379"/>
    </source>
</evidence>
<feature type="domain" description="Porphobilinogen deaminase C-terminal" evidence="14">
    <location>
        <begin position="242"/>
        <end position="312"/>
    </location>
</feature>
<reference evidence="15" key="1">
    <citation type="submission" date="2022-09" db="EMBL/GenBank/DDBJ databases">
        <authorList>
            <person name="Yuan C."/>
            <person name="Ke Z."/>
        </authorList>
    </citation>
    <scope>NUCLEOTIDE SEQUENCE</scope>
    <source>
        <strain evidence="15">LB-8</strain>
    </source>
</reference>
<dbReference type="Proteomes" id="UP001155483">
    <property type="component" value="Unassembled WGS sequence"/>
</dbReference>
<dbReference type="Gene3D" id="3.40.190.10">
    <property type="entry name" value="Periplasmic binding protein-like II"/>
    <property type="match status" value="2"/>
</dbReference>
<organism evidence="15 16">
    <name type="scientific">Paraflavisolibacter caeni</name>
    <dbReference type="NCBI Taxonomy" id="2982496"/>
    <lineage>
        <taxon>Bacteria</taxon>
        <taxon>Pseudomonadati</taxon>
        <taxon>Bacteroidota</taxon>
        <taxon>Chitinophagia</taxon>
        <taxon>Chitinophagales</taxon>
        <taxon>Chitinophagaceae</taxon>
        <taxon>Paraflavisolibacter</taxon>
    </lineage>
</organism>
<comment type="function">
    <text evidence="2">Tetrapolymerization of the monopyrrole PBG into the hydroxymethylbilane pre-uroporphyrinogen in several discrete steps.</text>
</comment>
<dbReference type="PANTHER" id="PTHR11557">
    <property type="entry name" value="PORPHOBILINOGEN DEAMINASE"/>
    <property type="match status" value="1"/>
</dbReference>
<dbReference type="CDD" id="cd13647">
    <property type="entry name" value="PBP2_PBGD_2"/>
    <property type="match status" value="1"/>
</dbReference>
<dbReference type="PANTHER" id="PTHR11557:SF0">
    <property type="entry name" value="PORPHOBILINOGEN DEAMINASE"/>
    <property type="match status" value="1"/>
</dbReference>
<evidence type="ECO:0000256" key="6">
    <source>
        <dbReference type="ARBA" id="ARBA00012655"/>
    </source>
</evidence>